<dbReference type="EMBL" id="BDGX01000009">
    <property type="protein sequence ID" value="GAV48142.1"/>
    <property type="molecule type" value="Genomic_DNA"/>
</dbReference>
<protein>
    <recommendedName>
        <fullName evidence="2">K Homology domain-containing protein</fullName>
    </recommendedName>
</protein>
<dbReference type="SMART" id="SM00322">
    <property type="entry name" value="KH"/>
    <property type="match status" value="1"/>
</dbReference>
<dbReference type="GO" id="GO:0003723">
    <property type="term" value="F:RNA binding"/>
    <property type="evidence" value="ECO:0007669"/>
    <property type="project" value="UniProtKB-UniRule"/>
</dbReference>
<evidence type="ECO:0000259" key="2">
    <source>
        <dbReference type="SMART" id="SM00322"/>
    </source>
</evidence>
<dbReference type="Pfam" id="PF00013">
    <property type="entry name" value="KH_1"/>
    <property type="match status" value="1"/>
</dbReference>
<accession>A0A1Q2ZX97</accession>
<keyword evidence="1" id="KW-0694">RNA-binding</keyword>
<evidence type="ECO:0000313" key="4">
    <source>
        <dbReference type="Proteomes" id="UP000187013"/>
    </source>
</evidence>
<dbReference type="Proteomes" id="UP000187013">
    <property type="component" value="Unassembled WGS sequence"/>
</dbReference>
<dbReference type="Gene3D" id="3.30.1370.10">
    <property type="entry name" value="K Homology domain, type 1"/>
    <property type="match status" value="1"/>
</dbReference>
<dbReference type="InterPro" id="IPR004088">
    <property type="entry name" value="KH_dom_type_1"/>
</dbReference>
<dbReference type="InterPro" id="IPR036612">
    <property type="entry name" value="KH_dom_type_1_sf"/>
</dbReference>
<dbReference type="SUPFAM" id="SSF54791">
    <property type="entry name" value="Eukaryotic type KH-domain (KH-domain type I)"/>
    <property type="match status" value="1"/>
</dbReference>
<dbReference type="eggNOG" id="ENOG502SDMY">
    <property type="taxonomic scope" value="Eukaryota"/>
</dbReference>
<reference evidence="3 4" key="1">
    <citation type="submission" date="2016-08" db="EMBL/GenBank/DDBJ databases">
        <title>Draft genome sequence of allopolyploid Zygosaccharomyces rouxii.</title>
        <authorList>
            <person name="Watanabe J."/>
            <person name="Uehara K."/>
            <person name="Mogi Y."/>
            <person name="Tsukioka Y."/>
        </authorList>
    </citation>
    <scope>NUCLEOTIDE SEQUENCE [LARGE SCALE GENOMIC DNA]</scope>
    <source>
        <strain evidence="3 4">NBRC 110957</strain>
    </source>
</reference>
<gene>
    <name evidence="3" type="ORF">ZYGR_0I04390</name>
</gene>
<dbReference type="PROSITE" id="PS50084">
    <property type="entry name" value="KH_TYPE_1"/>
    <property type="match status" value="1"/>
</dbReference>
<dbReference type="AlphaFoldDB" id="A0A1Q2ZX97"/>
<dbReference type="OrthoDB" id="442947at2759"/>
<name>A0A1Q2ZX97_ZYGRO</name>
<proteinExistence type="predicted"/>
<sequence>MQLKSMVKRRIELQELERNSLSLKEPLNNEPALKVSKSETKEKYKEKRITVVMGWKEAHRISEILTMVSISKNGDNSASLTCLFDGVSFKKVWNKGWITIRTGKPVFEEELTILSTFSISRDRLYVTILSDSIETLLADVGTNLKQFEQTSEPQLPRCLTPPVSVNLPWRQSELSVIKSRIFNEELSLNKDQVTYLIGKNGARIEMIRQESMATIKILPISKRLTAKELNHPDIVIQSISITGDWYQVALAFAYIEANLQLYKLGPKRMLL</sequence>
<evidence type="ECO:0000313" key="3">
    <source>
        <dbReference type="EMBL" id="GAV48142.1"/>
    </source>
</evidence>
<organism evidence="3 4">
    <name type="scientific">Zygosaccharomyces rouxii</name>
    <dbReference type="NCBI Taxonomy" id="4956"/>
    <lineage>
        <taxon>Eukaryota</taxon>
        <taxon>Fungi</taxon>
        <taxon>Dikarya</taxon>
        <taxon>Ascomycota</taxon>
        <taxon>Saccharomycotina</taxon>
        <taxon>Saccharomycetes</taxon>
        <taxon>Saccharomycetales</taxon>
        <taxon>Saccharomycetaceae</taxon>
        <taxon>Zygosaccharomyces</taxon>
    </lineage>
</organism>
<feature type="domain" description="K Homology" evidence="2">
    <location>
        <begin position="180"/>
        <end position="260"/>
    </location>
</feature>
<evidence type="ECO:0000256" key="1">
    <source>
        <dbReference type="PROSITE-ProRule" id="PRU00117"/>
    </source>
</evidence>
<comment type="caution">
    <text evidence="3">The sequence shown here is derived from an EMBL/GenBank/DDBJ whole genome shotgun (WGS) entry which is preliminary data.</text>
</comment>
<dbReference type="InterPro" id="IPR004087">
    <property type="entry name" value="KH_dom"/>
</dbReference>